<accession>A0A7J6JQG2</accession>
<evidence type="ECO:0000313" key="4">
    <source>
        <dbReference type="Proteomes" id="UP000011096"/>
    </source>
</evidence>
<dbReference type="Proteomes" id="UP000011096">
    <property type="component" value="Unassembled WGS sequence"/>
</dbReference>
<dbReference type="Gene3D" id="3.40.50.150">
    <property type="entry name" value="Vaccinia Virus protein VP39"/>
    <property type="match status" value="1"/>
</dbReference>
<keyword evidence="4" id="KW-1185">Reference proteome</keyword>
<dbReference type="SUPFAM" id="SSF53335">
    <property type="entry name" value="S-adenosyl-L-methionine-dependent methyltransferases"/>
    <property type="match status" value="1"/>
</dbReference>
<reference evidence="3 4" key="2">
    <citation type="submission" date="2020-04" db="EMBL/GenBank/DDBJ databases">
        <title>Genome sequencing and assembly of multiple isolates from the Colletotrichum gloeosporioides species complex.</title>
        <authorList>
            <person name="Gan P."/>
            <person name="Shirasu K."/>
        </authorList>
    </citation>
    <scope>NUCLEOTIDE SEQUENCE [LARGE SCALE GENOMIC DNA]</scope>
    <source>
        <strain evidence="3 4">Nara gc5</strain>
    </source>
</reference>
<dbReference type="CDD" id="cd02440">
    <property type="entry name" value="AdoMet_MTases"/>
    <property type="match status" value="1"/>
</dbReference>
<sequence>MAAVSRPHFDSGLKRWNPDDDSIYVLNRGDVAKERARLEYNHHKIWLPLCGGLCPPQILAHLRQLPAPRVAELATGTGIWLRDMAAQLPSTAELRGIDMDTTKFPPASELPKNMSMMQHNALKPFPQEMHGTFDMVHVRLISLGMKKDDWAVVAKHLYALLRPGGYLHWEEVGDSVWRVIPPSKAFDEWMRIGTLWSMKVGRDPFMPARLPLIVQDAGFVDVDEKIFNSFGTRDMLHEPMLKISKELVRPVMLCVLEDGGLETMQSEKDIDRLQEEIRRDVEESGVKFGFYYSWVWARHP</sequence>
<feature type="domain" description="Methyltransferase" evidence="2">
    <location>
        <begin position="70"/>
        <end position="165"/>
    </location>
</feature>
<dbReference type="GO" id="GO:0008168">
    <property type="term" value="F:methyltransferase activity"/>
    <property type="evidence" value="ECO:0007669"/>
    <property type="project" value="UniProtKB-KW"/>
</dbReference>
<evidence type="ECO:0000313" key="3">
    <source>
        <dbReference type="EMBL" id="KAF4492243.1"/>
    </source>
</evidence>
<name>A0A7J6JQG2_COLFN</name>
<dbReference type="GeneID" id="43620780"/>
<dbReference type="AlphaFoldDB" id="A0A7J6JQG2"/>
<evidence type="ECO:0000259" key="2">
    <source>
        <dbReference type="Pfam" id="PF13649"/>
    </source>
</evidence>
<comment type="caution">
    <text evidence="3">The sequence shown here is derived from an EMBL/GenBank/DDBJ whole genome shotgun (WGS) entry which is preliminary data.</text>
</comment>
<keyword evidence="3" id="KW-0808">Transferase</keyword>
<evidence type="ECO:0000256" key="1">
    <source>
        <dbReference type="ARBA" id="ARBA00038158"/>
    </source>
</evidence>
<dbReference type="EMBL" id="ANPB02000001">
    <property type="protein sequence ID" value="KAF4492243.1"/>
    <property type="molecule type" value="Genomic_DNA"/>
</dbReference>
<protein>
    <submittedName>
        <fullName evidence="3">N-methyltransferase tcpN</fullName>
    </submittedName>
</protein>
<dbReference type="PANTHER" id="PTHR43591">
    <property type="entry name" value="METHYLTRANSFERASE"/>
    <property type="match status" value="1"/>
</dbReference>
<dbReference type="InParanoid" id="A0A7J6JQG2"/>
<organism evidence="3 4">
    <name type="scientific">Colletotrichum fructicola (strain Nara gc5)</name>
    <name type="common">Anthracnose fungus</name>
    <name type="synonym">Colletotrichum gloeosporioides (strain Nara gc5)</name>
    <dbReference type="NCBI Taxonomy" id="1213859"/>
    <lineage>
        <taxon>Eukaryota</taxon>
        <taxon>Fungi</taxon>
        <taxon>Dikarya</taxon>
        <taxon>Ascomycota</taxon>
        <taxon>Pezizomycotina</taxon>
        <taxon>Sordariomycetes</taxon>
        <taxon>Hypocreomycetidae</taxon>
        <taxon>Glomerellales</taxon>
        <taxon>Glomerellaceae</taxon>
        <taxon>Colletotrichum</taxon>
        <taxon>Colletotrichum gloeosporioides species complex</taxon>
    </lineage>
</organism>
<proteinExistence type="inferred from homology"/>
<dbReference type="Pfam" id="PF13649">
    <property type="entry name" value="Methyltransf_25"/>
    <property type="match status" value="1"/>
</dbReference>
<gene>
    <name evidence="3" type="primary">tcpN-1</name>
    <name evidence="3" type="ORF">CGGC5_v000234</name>
</gene>
<dbReference type="RefSeq" id="XP_031884225.1">
    <property type="nucleotide sequence ID" value="XM_032036789.1"/>
</dbReference>
<comment type="similarity">
    <text evidence="1">Belongs to the methyltransferase superfamily. LaeA methyltransferase family.</text>
</comment>
<dbReference type="InterPro" id="IPR029063">
    <property type="entry name" value="SAM-dependent_MTases_sf"/>
</dbReference>
<keyword evidence="3" id="KW-0489">Methyltransferase</keyword>
<dbReference type="PANTHER" id="PTHR43591:SF50">
    <property type="entry name" value="METHYLTRANSFERASE DOMAIN-CONTAINING PROTEIN-RELATED"/>
    <property type="match status" value="1"/>
</dbReference>
<dbReference type="OrthoDB" id="417697at2759"/>
<dbReference type="GO" id="GO:0032259">
    <property type="term" value="P:methylation"/>
    <property type="evidence" value="ECO:0007669"/>
    <property type="project" value="UniProtKB-KW"/>
</dbReference>
<reference evidence="3 4" key="1">
    <citation type="submission" date="2012-08" db="EMBL/GenBank/DDBJ databases">
        <authorList>
            <person name="Gan P.H.P."/>
            <person name="Ikeda K."/>
            <person name="Irieda H."/>
            <person name="Narusaka M."/>
            <person name="O'Connell R.J."/>
            <person name="Narusaka Y."/>
            <person name="Takano Y."/>
            <person name="Kubo Y."/>
            <person name="Shirasu K."/>
        </authorList>
    </citation>
    <scope>NUCLEOTIDE SEQUENCE [LARGE SCALE GENOMIC DNA]</scope>
    <source>
        <strain evidence="3 4">Nara gc5</strain>
    </source>
</reference>
<dbReference type="InterPro" id="IPR041698">
    <property type="entry name" value="Methyltransf_25"/>
</dbReference>